<keyword evidence="1 2" id="KW-0732">Signal</keyword>
<dbReference type="AlphaFoldDB" id="A0A6L5QD33"/>
<feature type="chain" id="PRO_5026826620" evidence="2">
    <location>
        <begin position="23"/>
        <end position="259"/>
    </location>
</feature>
<dbReference type="Gene3D" id="3.40.190.10">
    <property type="entry name" value="Periplasmic binding protein-like II"/>
    <property type="match status" value="2"/>
</dbReference>
<gene>
    <name evidence="4" type="ORF">GJ697_05020</name>
</gene>
<evidence type="ECO:0000256" key="1">
    <source>
        <dbReference type="ARBA" id="ARBA00022729"/>
    </source>
</evidence>
<dbReference type="InterPro" id="IPR001638">
    <property type="entry name" value="Solute-binding_3/MltF_N"/>
</dbReference>
<evidence type="ECO:0000259" key="3">
    <source>
        <dbReference type="SMART" id="SM00062"/>
    </source>
</evidence>
<dbReference type="Pfam" id="PF00497">
    <property type="entry name" value="SBP_bac_3"/>
    <property type="match status" value="1"/>
</dbReference>
<keyword evidence="5" id="KW-1185">Reference proteome</keyword>
<reference evidence="4 5" key="1">
    <citation type="submission" date="2019-11" db="EMBL/GenBank/DDBJ databases">
        <title>Novel species isolated from a subtropical stream in China.</title>
        <authorList>
            <person name="Lu H."/>
        </authorList>
    </citation>
    <scope>NUCLEOTIDE SEQUENCE [LARGE SCALE GENOMIC DNA]</scope>
    <source>
        <strain evidence="4 5">FT25W</strain>
    </source>
</reference>
<dbReference type="Proteomes" id="UP000481037">
    <property type="component" value="Unassembled WGS sequence"/>
</dbReference>
<dbReference type="PANTHER" id="PTHR35936">
    <property type="entry name" value="MEMBRANE-BOUND LYTIC MUREIN TRANSGLYCOSYLASE F"/>
    <property type="match status" value="1"/>
</dbReference>
<sequence length="259" mass="28256">MGGKHSMGAALLVAAVWMPLLAAAQAPSPIRLRTAAQEGSEPKFLAAGNGRITGLCIDIMRAVEQLDPGLRFVGDQQWKPLIRANAELASGLTDVACAIQRTPEREKIFTFFGPALYAIDYHFLARNDDDLAIHSWSDVRNLGPGAVVLVNRGYAAGEILTAMGGFTVDASSPRAELNLQKLIAGRGRLYFHRGPGLDKLLERTGTADKVKILPQVMYSAKLYFAASKQLDSKARDRLAAALFVLEKKGELERLMHKWD</sequence>
<feature type="signal peptide" evidence="2">
    <location>
        <begin position="1"/>
        <end position="22"/>
    </location>
</feature>
<dbReference type="PANTHER" id="PTHR35936:SF19">
    <property type="entry name" value="AMINO-ACID-BINDING PROTEIN YXEM-RELATED"/>
    <property type="match status" value="1"/>
</dbReference>
<dbReference type="EMBL" id="WKJM01000003">
    <property type="protein sequence ID" value="MRX07192.1"/>
    <property type="molecule type" value="Genomic_DNA"/>
</dbReference>
<evidence type="ECO:0000313" key="4">
    <source>
        <dbReference type="EMBL" id="MRX07192.1"/>
    </source>
</evidence>
<proteinExistence type="predicted"/>
<name>A0A6L5QD33_9BURK</name>
<feature type="domain" description="Solute-binding protein family 3/N-terminal" evidence="3">
    <location>
        <begin position="31"/>
        <end position="259"/>
    </location>
</feature>
<evidence type="ECO:0000313" key="5">
    <source>
        <dbReference type="Proteomes" id="UP000481037"/>
    </source>
</evidence>
<comment type="caution">
    <text evidence="4">The sequence shown here is derived from an EMBL/GenBank/DDBJ whole genome shotgun (WGS) entry which is preliminary data.</text>
</comment>
<dbReference type="SMART" id="SM00062">
    <property type="entry name" value="PBPb"/>
    <property type="match status" value="1"/>
</dbReference>
<accession>A0A6L5QD33</accession>
<protein>
    <submittedName>
        <fullName evidence="4">Transporter substrate-binding domain-containing protein</fullName>
    </submittedName>
</protein>
<organism evidence="4 5">
    <name type="scientific">Duganella alba</name>
    <dbReference type="NCBI Taxonomy" id="2666081"/>
    <lineage>
        <taxon>Bacteria</taxon>
        <taxon>Pseudomonadati</taxon>
        <taxon>Pseudomonadota</taxon>
        <taxon>Betaproteobacteria</taxon>
        <taxon>Burkholderiales</taxon>
        <taxon>Oxalobacteraceae</taxon>
        <taxon>Telluria group</taxon>
        <taxon>Duganella</taxon>
    </lineage>
</organism>
<evidence type="ECO:0000256" key="2">
    <source>
        <dbReference type="SAM" id="SignalP"/>
    </source>
</evidence>
<dbReference type="SUPFAM" id="SSF53850">
    <property type="entry name" value="Periplasmic binding protein-like II"/>
    <property type="match status" value="1"/>
</dbReference>